<gene>
    <name evidence="1" type="ORF">M9Y10_037117</name>
</gene>
<organism evidence="1 2">
    <name type="scientific">Tritrichomonas musculus</name>
    <dbReference type="NCBI Taxonomy" id="1915356"/>
    <lineage>
        <taxon>Eukaryota</taxon>
        <taxon>Metamonada</taxon>
        <taxon>Parabasalia</taxon>
        <taxon>Tritrichomonadida</taxon>
        <taxon>Tritrichomonadidae</taxon>
        <taxon>Tritrichomonas</taxon>
    </lineage>
</organism>
<evidence type="ECO:0000313" key="1">
    <source>
        <dbReference type="EMBL" id="KAK8837068.1"/>
    </source>
</evidence>
<proteinExistence type="predicted"/>
<name>A0ABR2GT03_9EUKA</name>
<dbReference type="Proteomes" id="UP001470230">
    <property type="component" value="Unassembled WGS sequence"/>
</dbReference>
<evidence type="ECO:0008006" key="3">
    <source>
        <dbReference type="Google" id="ProtNLM"/>
    </source>
</evidence>
<evidence type="ECO:0000313" key="2">
    <source>
        <dbReference type="Proteomes" id="UP001470230"/>
    </source>
</evidence>
<comment type="caution">
    <text evidence="1">The sequence shown here is derived from an EMBL/GenBank/DDBJ whole genome shotgun (WGS) entry which is preliminary data.</text>
</comment>
<dbReference type="EMBL" id="JAPFFF010000062">
    <property type="protein sequence ID" value="KAK8837068.1"/>
    <property type="molecule type" value="Genomic_DNA"/>
</dbReference>
<reference evidence="1 2" key="1">
    <citation type="submission" date="2024-04" db="EMBL/GenBank/DDBJ databases">
        <title>Tritrichomonas musculus Genome.</title>
        <authorList>
            <person name="Alves-Ferreira E."/>
            <person name="Grigg M."/>
            <person name="Lorenzi H."/>
            <person name="Galac M."/>
        </authorList>
    </citation>
    <scope>NUCLEOTIDE SEQUENCE [LARGE SCALE GENOMIC DNA]</scope>
    <source>
        <strain evidence="1 2">EAF2021</strain>
    </source>
</reference>
<keyword evidence="2" id="KW-1185">Reference proteome</keyword>
<protein>
    <recommendedName>
        <fullName evidence="3">Deubiquitinating enzyme MINDY-3/4 conserved domain-containing protein</fullName>
    </recommendedName>
</protein>
<accession>A0ABR2GT03</accession>
<sequence length="281" mass="32503">MKPIELRGDEYVQFSRFVYKNNYGSSDLSELKNWEQPLKFKEKSYFLQQQAGGPCGVYAAFNSHIVYQMKLPEKASKTPEQLFNSVILDIFKRVSIYSKLKNPEYKPFYVFCDCLIPENNFIHFQYTESPKEASDFLTRTRYINAYNSCLGLTLSIIFASLGMNEFRNPSEYQYICSDKMTSMALVFLILNGSIDPISNLNLSSTDDSDFDGFDQKEIGIRVLDEGGSAINNSWLNRKANIFVCLKFSHFYVVEIEGDQLIVYDSLNPRPTYKIDRKRSGW</sequence>